<name>A0ABT0UDD6_9BACT</name>
<protein>
    <submittedName>
        <fullName evidence="2">Uncharacterized protein</fullName>
    </submittedName>
</protein>
<gene>
    <name evidence="2" type="ORF">NB063_29870</name>
</gene>
<sequence>MTVVADEKPNRKNKGERAGKANPMVTRLMTSLKEADLSDEQTAKVKSAAAAFEAKVKELKEKGLTTDVNKKQAEASKAAREAGLKGKEMAAKVNEALTEEEQALVAEMKAALAQMKKSVAAVLTEEQLAALPEGTRKQLATRGAGAAGEKGKAKGKGKGKKKDAE</sequence>
<evidence type="ECO:0000256" key="1">
    <source>
        <dbReference type="SAM" id="MobiDB-lite"/>
    </source>
</evidence>
<feature type="region of interest" description="Disordered" evidence="1">
    <location>
        <begin position="128"/>
        <end position="165"/>
    </location>
</feature>
<dbReference type="EMBL" id="JAMQBK010000104">
    <property type="protein sequence ID" value="MCM2374851.1"/>
    <property type="molecule type" value="Genomic_DNA"/>
</dbReference>
<dbReference type="Gene3D" id="1.20.120.1490">
    <property type="match status" value="1"/>
</dbReference>
<keyword evidence="3" id="KW-1185">Reference proteome</keyword>
<feature type="region of interest" description="Disordered" evidence="1">
    <location>
        <begin position="1"/>
        <end position="22"/>
    </location>
</feature>
<feature type="compositionally biased region" description="Basic and acidic residues" evidence="1">
    <location>
        <begin position="1"/>
        <end position="19"/>
    </location>
</feature>
<comment type="caution">
    <text evidence="2">The sequence shown here is derived from an EMBL/GenBank/DDBJ whole genome shotgun (WGS) entry which is preliminary data.</text>
</comment>
<organism evidence="2 3">
    <name type="scientific">Aporhodopirellula aestuarii</name>
    <dbReference type="NCBI Taxonomy" id="2950107"/>
    <lineage>
        <taxon>Bacteria</taxon>
        <taxon>Pseudomonadati</taxon>
        <taxon>Planctomycetota</taxon>
        <taxon>Planctomycetia</taxon>
        <taxon>Pirellulales</taxon>
        <taxon>Pirellulaceae</taxon>
        <taxon>Aporhodopirellula</taxon>
    </lineage>
</organism>
<proteinExistence type="predicted"/>
<reference evidence="2 3" key="1">
    <citation type="journal article" date="2022" name="Syst. Appl. Microbiol.">
        <title>Rhodopirellula aestuarii sp. nov., a novel member of the genus Rhodopirellula isolated from brackish sediments collected in the Tagus River estuary, Portugal.</title>
        <authorList>
            <person name="Vitorino I.R."/>
            <person name="Klimek D."/>
            <person name="Calusinska M."/>
            <person name="Lobo-da-Cunha A."/>
            <person name="Vasconcelos V."/>
            <person name="Lage O.M."/>
        </authorList>
    </citation>
    <scope>NUCLEOTIDE SEQUENCE [LARGE SCALE GENOMIC DNA]</scope>
    <source>
        <strain evidence="2 3">ICT_H3.1</strain>
    </source>
</reference>
<dbReference type="Proteomes" id="UP001202961">
    <property type="component" value="Unassembled WGS sequence"/>
</dbReference>
<evidence type="ECO:0000313" key="3">
    <source>
        <dbReference type="Proteomes" id="UP001202961"/>
    </source>
</evidence>
<dbReference type="RefSeq" id="WP_250933097.1">
    <property type="nucleotide sequence ID" value="NZ_JAMQBK010000104.1"/>
</dbReference>
<evidence type="ECO:0000313" key="2">
    <source>
        <dbReference type="EMBL" id="MCM2374851.1"/>
    </source>
</evidence>
<accession>A0ABT0UDD6</accession>
<feature type="compositionally biased region" description="Basic residues" evidence="1">
    <location>
        <begin position="153"/>
        <end position="165"/>
    </location>
</feature>